<dbReference type="OrthoDB" id="5513193at2"/>
<dbReference type="Proteomes" id="UP000239485">
    <property type="component" value="Unassembled WGS sequence"/>
</dbReference>
<keyword evidence="4" id="KW-1185">Reference proteome</keyword>
<comment type="caution">
    <text evidence="3">The sequence shown here is derived from an EMBL/GenBank/DDBJ whole genome shotgun (WGS) entry which is preliminary data.</text>
</comment>
<dbReference type="InterPro" id="IPR011010">
    <property type="entry name" value="DNA_brk_join_enz"/>
</dbReference>
<dbReference type="AlphaFoldDB" id="A0A2S6IG45"/>
<evidence type="ECO:0000259" key="2">
    <source>
        <dbReference type="PROSITE" id="PS51898"/>
    </source>
</evidence>
<dbReference type="Gene3D" id="1.10.443.10">
    <property type="entry name" value="Intergrase catalytic core"/>
    <property type="match status" value="1"/>
</dbReference>
<gene>
    <name evidence="3" type="ORF">CLV92_111111</name>
</gene>
<dbReference type="EMBL" id="PTJD01000011">
    <property type="protein sequence ID" value="PPK93194.1"/>
    <property type="molecule type" value="Genomic_DNA"/>
</dbReference>
<name>A0A2S6IG45_9ACTN</name>
<dbReference type="GO" id="GO:0006310">
    <property type="term" value="P:DNA recombination"/>
    <property type="evidence" value="ECO:0007669"/>
    <property type="project" value="UniProtKB-KW"/>
</dbReference>
<dbReference type="RefSeq" id="WP_104434079.1">
    <property type="nucleotide sequence ID" value="NZ_PTJD01000011.1"/>
</dbReference>
<feature type="domain" description="Tyr recombinase" evidence="2">
    <location>
        <begin position="97"/>
        <end position="253"/>
    </location>
</feature>
<evidence type="ECO:0000256" key="1">
    <source>
        <dbReference type="ARBA" id="ARBA00023172"/>
    </source>
</evidence>
<keyword evidence="1" id="KW-0233">DNA recombination</keyword>
<dbReference type="GO" id="GO:0015074">
    <property type="term" value="P:DNA integration"/>
    <property type="evidence" value="ECO:0007669"/>
    <property type="project" value="InterPro"/>
</dbReference>
<dbReference type="InterPro" id="IPR002104">
    <property type="entry name" value="Integrase_catalytic"/>
</dbReference>
<dbReference type="SUPFAM" id="SSF56349">
    <property type="entry name" value="DNA breaking-rejoining enzymes"/>
    <property type="match status" value="1"/>
</dbReference>
<accession>A0A2S6IG45</accession>
<proteinExistence type="predicted"/>
<evidence type="ECO:0000313" key="3">
    <source>
        <dbReference type="EMBL" id="PPK93194.1"/>
    </source>
</evidence>
<sequence>MTETPAPPRPTGVRTVADAGGRARFEVPWMRRSAVRAAATEEALGAVAGVRTARAHPLTGGVVVHYDPAVTDVATLAVVLERAAAGAEAGTEAPRTEHPADGEVDAPEQPVGAVAAGAQVAGAVALRDRAAFELARATALPRSELAALDVSDVHCDDTGLLVLVRRPGSPVEVRVLRTEPGGDAAVDAVEAWWERRAAAGSGLGPLFPALTAAGRLRAPEQGGSRLSATALRRIVVSVAARLGAKAPAEQPRG</sequence>
<dbReference type="GO" id="GO:0003677">
    <property type="term" value="F:DNA binding"/>
    <property type="evidence" value="ECO:0007669"/>
    <property type="project" value="InterPro"/>
</dbReference>
<dbReference type="Gene3D" id="3.30.70.100">
    <property type="match status" value="1"/>
</dbReference>
<organism evidence="3 4">
    <name type="scientific">Kineococcus xinjiangensis</name>
    <dbReference type="NCBI Taxonomy" id="512762"/>
    <lineage>
        <taxon>Bacteria</taxon>
        <taxon>Bacillati</taxon>
        <taxon>Actinomycetota</taxon>
        <taxon>Actinomycetes</taxon>
        <taxon>Kineosporiales</taxon>
        <taxon>Kineosporiaceae</taxon>
        <taxon>Kineococcus</taxon>
    </lineage>
</organism>
<dbReference type="PROSITE" id="PS51898">
    <property type="entry name" value="TYR_RECOMBINASE"/>
    <property type="match status" value="1"/>
</dbReference>
<dbReference type="InterPro" id="IPR013762">
    <property type="entry name" value="Integrase-like_cat_sf"/>
</dbReference>
<protein>
    <recommendedName>
        <fullName evidence="2">Tyr recombinase domain-containing protein</fullName>
    </recommendedName>
</protein>
<reference evidence="3 4" key="1">
    <citation type="submission" date="2018-02" db="EMBL/GenBank/DDBJ databases">
        <title>Genomic Encyclopedia of Archaeal and Bacterial Type Strains, Phase II (KMG-II): from individual species to whole genera.</title>
        <authorList>
            <person name="Goeker M."/>
        </authorList>
    </citation>
    <scope>NUCLEOTIDE SEQUENCE [LARGE SCALE GENOMIC DNA]</scope>
    <source>
        <strain evidence="3 4">DSM 22857</strain>
    </source>
</reference>
<evidence type="ECO:0000313" key="4">
    <source>
        <dbReference type="Proteomes" id="UP000239485"/>
    </source>
</evidence>